<name>W4IAL9_PLAFA</name>
<evidence type="ECO:0000313" key="2">
    <source>
        <dbReference type="Proteomes" id="UP000019114"/>
    </source>
</evidence>
<evidence type="ECO:0000313" key="1">
    <source>
        <dbReference type="EMBL" id="ETW40160.1"/>
    </source>
</evidence>
<protein>
    <submittedName>
        <fullName evidence="1">Uncharacterized protein</fullName>
    </submittedName>
</protein>
<feature type="non-terminal residue" evidence="1">
    <location>
        <position position="1"/>
    </location>
</feature>
<dbReference type="EMBL" id="KI926086">
    <property type="protein sequence ID" value="ETW40160.1"/>
    <property type="molecule type" value="Genomic_DNA"/>
</dbReference>
<gene>
    <name evidence="1" type="ORF">PFNF135_05465</name>
</gene>
<dbReference type="Proteomes" id="UP000019114">
    <property type="component" value="Unassembled WGS sequence"/>
</dbReference>
<organism evidence="1 2">
    <name type="scientific">Plasmodium falciparum NF135/5.C10</name>
    <dbReference type="NCBI Taxonomy" id="1036726"/>
    <lineage>
        <taxon>Eukaryota</taxon>
        <taxon>Sar</taxon>
        <taxon>Alveolata</taxon>
        <taxon>Apicomplexa</taxon>
        <taxon>Aconoidasida</taxon>
        <taxon>Haemosporida</taxon>
        <taxon>Plasmodiidae</taxon>
        <taxon>Plasmodium</taxon>
        <taxon>Plasmodium (Laverania)</taxon>
    </lineage>
</organism>
<sequence length="61" mass="7237">LEKMKNSEQVRINFNYIYSNKEIRNDVYLPSSDTFTFVEALEEEVDKISQDINIVLEMGYL</sequence>
<reference evidence="1 2" key="2">
    <citation type="submission" date="2013-02" db="EMBL/GenBank/DDBJ databases">
        <title>The Genome Sequence of Plasmodium falciparum NF135/5.C10.</title>
        <authorList>
            <consortium name="The Broad Institute Genome Sequencing Platform"/>
            <consortium name="The Broad Institute Genome Sequencing Center for Infectious Disease"/>
            <person name="Neafsey D."/>
            <person name="Cheeseman I."/>
            <person name="Volkman S."/>
            <person name="Adams J."/>
            <person name="Walker B."/>
            <person name="Young S.K."/>
            <person name="Zeng Q."/>
            <person name="Gargeya S."/>
            <person name="Fitzgerald M."/>
            <person name="Haas B."/>
            <person name="Abouelleil A."/>
            <person name="Alvarado L."/>
            <person name="Arachchi H.M."/>
            <person name="Berlin A.M."/>
            <person name="Chapman S.B."/>
            <person name="Dewar J."/>
            <person name="Goldberg J."/>
            <person name="Griggs A."/>
            <person name="Gujja S."/>
            <person name="Hansen M."/>
            <person name="Howarth C."/>
            <person name="Imamovic A."/>
            <person name="Larimer J."/>
            <person name="McCowan C."/>
            <person name="Murphy C."/>
            <person name="Neiman D."/>
            <person name="Pearson M."/>
            <person name="Priest M."/>
            <person name="Roberts A."/>
            <person name="Saif S."/>
            <person name="Shea T."/>
            <person name="Sisk P."/>
            <person name="Sykes S."/>
            <person name="Wortman J."/>
            <person name="Nusbaum C."/>
            <person name="Birren B."/>
        </authorList>
    </citation>
    <scope>NUCLEOTIDE SEQUENCE [LARGE SCALE GENOMIC DNA]</scope>
    <source>
        <strain evidence="1 2">NF135/5.C10</strain>
    </source>
</reference>
<reference evidence="1 2" key="1">
    <citation type="submission" date="2013-02" db="EMBL/GenBank/DDBJ databases">
        <title>The Genome Annotation of Plasmodium falciparum NF135/5.C10.</title>
        <authorList>
            <consortium name="The Broad Institute Genome Sequencing Platform"/>
            <consortium name="The Broad Institute Genome Sequencing Center for Infectious Disease"/>
            <person name="Neafsey D."/>
            <person name="Hoffman S."/>
            <person name="Volkman S."/>
            <person name="Rosenthal P."/>
            <person name="Walker B."/>
            <person name="Young S.K."/>
            <person name="Zeng Q."/>
            <person name="Gargeya S."/>
            <person name="Fitzgerald M."/>
            <person name="Haas B."/>
            <person name="Abouelleil A."/>
            <person name="Allen A.W."/>
            <person name="Alvarado L."/>
            <person name="Arachchi H.M."/>
            <person name="Berlin A.M."/>
            <person name="Chapman S.B."/>
            <person name="Gainer-Dewar J."/>
            <person name="Goldberg J."/>
            <person name="Griggs A."/>
            <person name="Gujja S."/>
            <person name="Hansen M."/>
            <person name="Howarth C."/>
            <person name="Imamovic A."/>
            <person name="Ireland A."/>
            <person name="Larimer J."/>
            <person name="McCowan C."/>
            <person name="Murphy C."/>
            <person name="Pearson M."/>
            <person name="Poon T.W."/>
            <person name="Priest M."/>
            <person name="Roberts A."/>
            <person name="Saif S."/>
            <person name="Shea T."/>
            <person name="Sisk P."/>
            <person name="Sykes S."/>
            <person name="Wortman J."/>
            <person name="Nusbaum C."/>
            <person name="Birren B."/>
        </authorList>
    </citation>
    <scope>NUCLEOTIDE SEQUENCE [LARGE SCALE GENOMIC DNA]</scope>
    <source>
        <strain evidence="1 2">NF135/5.C10</strain>
    </source>
</reference>
<proteinExistence type="predicted"/>
<dbReference type="AlphaFoldDB" id="W4IAL9"/>
<accession>W4IAL9</accession>